<feature type="transmembrane region" description="Helical" evidence="6">
    <location>
        <begin position="6"/>
        <end position="30"/>
    </location>
</feature>
<dbReference type="GO" id="GO:0006465">
    <property type="term" value="P:signal peptide processing"/>
    <property type="evidence" value="ECO:0007669"/>
    <property type="project" value="UniProtKB-UniRule"/>
</dbReference>
<dbReference type="STRING" id="1805282.AUJ44_04280"/>
<feature type="transmembrane region" description="Helical" evidence="6">
    <location>
        <begin position="140"/>
        <end position="157"/>
    </location>
</feature>
<evidence type="ECO:0000313" key="8">
    <source>
        <dbReference type="Proteomes" id="UP000183206"/>
    </source>
</evidence>
<dbReference type="PRINTS" id="PR00728">
    <property type="entry name" value="SIGNALPTASE"/>
</dbReference>
<evidence type="ECO:0000256" key="5">
    <source>
        <dbReference type="NCBIfam" id="TIGR02228"/>
    </source>
</evidence>
<evidence type="ECO:0000256" key="4">
    <source>
        <dbReference type="ARBA" id="ARBA00023136"/>
    </source>
</evidence>
<dbReference type="GO" id="GO:0004252">
    <property type="term" value="F:serine-type endopeptidase activity"/>
    <property type="evidence" value="ECO:0007669"/>
    <property type="project" value="UniProtKB-UniRule"/>
</dbReference>
<proteinExistence type="predicted"/>
<dbReference type="InterPro" id="IPR001733">
    <property type="entry name" value="Peptidase_S26B"/>
</dbReference>
<comment type="caution">
    <text evidence="7">The sequence shown here is derived from an EMBL/GenBank/DDBJ whole genome shotgun (WGS) entry which is preliminary data.</text>
</comment>
<dbReference type="EMBL" id="MNVO01000062">
    <property type="protein sequence ID" value="OIO31572.1"/>
    <property type="molecule type" value="Genomic_DNA"/>
</dbReference>
<organism evidence="7 8">
    <name type="scientific">Candidatus Nomurabacteria bacterium CG1_02_47_685</name>
    <dbReference type="NCBI Taxonomy" id="1805282"/>
    <lineage>
        <taxon>Bacteria</taxon>
        <taxon>Candidatus Nomuraibacteriota</taxon>
    </lineage>
</organism>
<keyword evidence="3 6" id="KW-1133">Transmembrane helix</keyword>
<keyword evidence="4 6" id="KW-0472">Membrane</keyword>
<gene>
    <name evidence="7" type="ORF">AUJ44_04280</name>
</gene>
<dbReference type="AlphaFoldDB" id="A0A1J4V352"/>
<dbReference type="NCBIfam" id="TIGR02228">
    <property type="entry name" value="sigpep_I_arch"/>
    <property type="match status" value="1"/>
</dbReference>
<evidence type="ECO:0000256" key="2">
    <source>
        <dbReference type="ARBA" id="ARBA00022692"/>
    </source>
</evidence>
<dbReference type="EC" id="3.4.21.89" evidence="5"/>
<accession>A0A1J4V352</accession>
<keyword evidence="2 6" id="KW-0812">Transmembrane</keyword>
<name>A0A1J4V352_9BACT</name>
<dbReference type="GO" id="GO:0016020">
    <property type="term" value="C:membrane"/>
    <property type="evidence" value="ECO:0007669"/>
    <property type="project" value="UniProtKB-SubCell"/>
</dbReference>
<dbReference type="SUPFAM" id="SSF51306">
    <property type="entry name" value="LexA/Signal peptidase"/>
    <property type="match status" value="1"/>
</dbReference>
<evidence type="ECO:0000256" key="3">
    <source>
        <dbReference type="ARBA" id="ARBA00022989"/>
    </source>
</evidence>
<dbReference type="CDD" id="cd06530">
    <property type="entry name" value="S26_SPase_I"/>
    <property type="match status" value="1"/>
</dbReference>
<evidence type="ECO:0000256" key="1">
    <source>
        <dbReference type="ARBA" id="ARBA00004370"/>
    </source>
</evidence>
<comment type="subcellular location">
    <subcellularLocation>
        <location evidence="1">Membrane</location>
    </subcellularLocation>
</comment>
<dbReference type="InterPro" id="IPR036286">
    <property type="entry name" value="LexA/Signal_pep-like_sf"/>
</dbReference>
<sequence>MKTFQTITNILFVAALLLVAGLFLSTLIPIPGNIEIKIVKSGSMEPAIKTGGIVVIKPVDSYHVGDVITFGKETRTVIPTTHRIVSVEEENGVMYFVTKGDANEEADPSRASERDVIGKMLLTVPYAGFILDFAKQPIGFTALIAIPAALIILYEFFEIIEEIQRMYSGKKRRADVLSIEKRKCGERMPRRIPAQRANVLDLRAINMGGTMNTRSCRDT</sequence>
<dbReference type="Proteomes" id="UP000183206">
    <property type="component" value="Unassembled WGS sequence"/>
</dbReference>
<reference evidence="7 8" key="1">
    <citation type="journal article" date="2016" name="Environ. Microbiol.">
        <title>Genomic resolution of a cold subsurface aquifer community provides metabolic insights for novel microbes adapted to high CO concentrations.</title>
        <authorList>
            <person name="Probst A.J."/>
            <person name="Castelle C.J."/>
            <person name="Singh A."/>
            <person name="Brown C.T."/>
            <person name="Anantharaman K."/>
            <person name="Sharon I."/>
            <person name="Hug L.A."/>
            <person name="Burstein D."/>
            <person name="Emerson J.B."/>
            <person name="Thomas B.C."/>
            <person name="Banfield J.F."/>
        </authorList>
    </citation>
    <scope>NUCLEOTIDE SEQUENCE [LARGE SCALE GENOMIC DNA]</scope>
    <source>
        <strain evidence="7">CG1_02_47_685</strain>
    </source>
</reference>
<dbReference type="PANTHER" id="PTHR10806:SF6">
    <property type="entry name" value="SIGNAL PEPTIDASE COMPLEX CATALYTIC SUBUNIT SEC11"/>
    <property type="match status" value="1"/>
</dbReference>
<dbReference type="GO" id="GO:0009003">
    <property type="term" value="F:signal peptidase activity"/>
    <property type="evidence" value="ECO:0007669"/>
    <property type="project" value="UniProtKB-EC"/>
</dbReference>
<dbReference type="InterPro" id="IPR019533">
    <property type="entry name" value="Peptidase_S26"/>
</dbReference>
<protein>
    <recommendedName>
        <fullName evidence="5">Signal peptidase I</fullName>
        <ecNumber evidence="5">3.4.21.89</ecNumber>
    </recommendedName>
</protein>
<dbReference type="PANTHER" id="PTHR10806">
    <property type="entry name" value="SIGNAL PEPTIDASE COMPLEX CATALYTIC SUBUNIT SEC11"/>
    <property type="match status" value="1"/>
</dbReference>
<evidence type="ECO:0000313" key="7">
    <source>
        <dbReference type="EMBL" id="OIO31572.1"/>
    </source>
</evidence>
<evidence type="ECO:0000256" key="6">
    <source>
        <dbReference type="SAM" id="Phobius"/>
    </source>
</evidence>